<feature type="region of interest" description="Disordered" evidence="1">
    <location>
        <begin position="1"/>
        <end position="46"/>
    </location>
</feature>
<dbReference type="AlphaFoldDB" id="A0A8S3X7Q7"/>
<dbReference type="EMBL" id="CAJQZP010000958">
    <property type="protein sequence ID" value="CAG5003004.1"/>
    <property type="molecule type" value="Genomic_DNA"/>
</dbReference>
<accession>A0A8S3X7Q7</accession>
<name>A0A8S3X7Q7_PARAO</name>
<dbReference type="Proteomes" id="UP000691718">
    <property type="component" value="Unassembled WGS sequence"/>
</dbReference>
<feature type="compositionally biased region" description="Polar residues" evidence="1">
    <location>
        <begin position="30"/>
        <end position="46"/>
    </location>
</feature>
<sequence length="113" mass="12482">MKLVTIRPTDSRYTVTTTQRRPNDHHELGNRSSTQHQRVGSPRSMSCNLMSGQFSCSPDSPRLLVTAAPEPECKTSKMKEGGSLKLLNMATNVIQGPDSNPLNTAETEVEKIR</sequence>
<protein>
    <submittedName>
        <fullName evidence="2">(apollo) hypothetical protein</fullName>
    </submittedName>
</protein>
<evidence type="ECO:0000313" key="3">
    <source>
        <dbReference type="Proteomes" id="UP000691718"/>
    </source>
</evidence>
<evidence type="ECO:0000256" key="1">
    <source>
        <dbReference type="SAM" id="MobiDB-lite"/>
    </source>
</evidence>
<gene>
    <name evidence="2" type="ORF">PAPOLLO_LOCUS14151</name>
</gene>
<feature type="compositionally biased region" description="Polar residues" evidence="1">
    <location>
        <begin position="11"/>
        <end position="20"/>
    </location>
</feature>
<proteinExistence type="predicted"/>
<organism evidence="2 3">
    <name type="scientific">Parnassius apollo</name>
    <name type="common">Apollo butterfly</name>
    <name type="synonym">Papilio apollo</name>
    <dbReference type="NCBI Taxonomy" id="110799"/>
    <lineage>
        <taxon>Eukaryota</taxon>
        <taxon>Metazoa</taxon>
        <taxon>Ecdysozoa</taxon>
        <taxon>Arthropoda</taxon>
        <taxon>Hexapoda</taxon>
        <taxon>Insecta</taxon>
        <taxon>Pterygota</taxon>
        <taxon>Neoptera</taxon>
        <taxon>Endopterygota</taxon>
        <taxon>Lepidoptera</taxon>
        <taxon>Glossata</taxon>
        <taxon>Ditrysia</taxon>
        <taxon>Papilionoidea</taxon>
        <taxon>Papilionidae</taxon>
        <taxon>Parnassiinae</taxon>
        <taxon>Parnassini</taxon>
        <taxon>Parnassius</taxon>
        <taxon>Parnassius</taxon>
    </lineage>
</organism>
<keyword evidence="3" id="KW-1185">Reference proteome</keyword>
<evidence type="ECO:0000313" key="2">
    <source>
        <dbReference type="EMBL" id="CAG5003004.1"/>
    </source>
</evidence>
<reference evidence="2" key="1">
    <citation type="submission" date="2021-04" db="EMBL/GenBank/DDBJ databases">
        <authorList>
            <person name="Tunstrom K."/>
        </authorList>
    </citation>
    <scope>NUCLEOTIDE SEQUENCE</scope>
</reference>
<comment type="caution">
    <text evidence="2">The sequence shown here is derived from an EMBL/GenBank/DDBJ whole genome shotgun (WGS) entry which is preliminary data.</text>
</comment>